<organism evidence="2 3">
    <name type="scientific">Shewanella piezotolerans (strain WP3 / JCM 13877)</name>
    <dbReference type="NCBI Taxonomy" id="225849"/>
    <lineage>
        <taxon>Bacteria</taxon>
        <taxon>Pseudomonadati</taxon>
        <taxon>Pseudomonadota</taxon>
        <taxon>Gammaproteobacteria</taxon>
        <taxon>Alteromonadales</taxon>
        <taxon>Shewanellaceae</taxon>
        <taxon>Shewanella</taxon>
    </lineage>
</organism>
<dbReference type="AlphaFoldDB" id="B8CPU3"/>
<dbReference type="STRING" id="225849.swp_3091"/>
<dbReference type="eggNOG" id="COG3764">
    <property type="taxonomic scope" value="Bacteria"/>
</dbReference>
<dbReference type="Proteomes" id="UP000000753">
    <property type="component" value="Chromosome"/>
</dbReference>
<dbReference type="InterPro" id="IPR041999">
    <property type="entry name" value="Sortase_D_1"/>
</dbReference>
<evidence type="ECO:0000313" key="2">
    <source>
        <dbReference type="EMBL" id="ACJ29806.1"/>
    </source>
</evidence>
<dbReference type="HOGENOM" id="CLU_045680_6_0_6"/>
<sequence length="189" mass="20573">MQAKAYFAQFLIQQAWQKTLDDQQEHKPWSWADTHPVAKLKFINAEHGAGDVPDRKMISANSSVENPSLYVLAGASGRNLAFGPAHVMSSAVVNGNGNTVIAGHRDTHFSLLKRVKVGQMLTLQNSQGLEVLYKVINTQVVHETDTSVMTDGGEKQLTLVTCYPFNSPVAGGALRYIVTAVPIDKVEAI</sequence>
<name>B8CPU3_SHEPW</name>
<dbReference type="Pfam" id="PF04203">
    <property type="entry name" value="Sortase"/>
    <property type="match status" value="1"/>
</dbReference>
<reference evidence="2 3" key="1">
    <citation type="journal article" date="2008" name="PLoS ONE">
        <title>Environmental adaptation: genomic analysis of the piezotolerant and psychrotolerant deep-sea iron reducing bacterium Shewanella piezotolerans WP3.</title>
        <authorList>
            <person name="Wang F."/>
            <person name="Wang J."/>
            <person name="Jian H."/>
            <person name="Zhang B."/>
            <person name="Li S."/>
            <person name="Wang F."/>
            <person name="Zeng X."/>
            <person name="Gao L."/>
            <person name="Bartlett D.H."/>
            <person name="Yu J."/>
            <person name="Hu S."/>
            <person name="Xiao X."/>
        </authorList>
    </citation>
    <scope>NUCLEOTIDE SEQUENCE [LARGE SCALE GENOMIC DNA]</scope>
    <source>
        <strain evidence="3">WP3 / JCM 13877</strain>
    </source>
</reference>
<accession>B8CPU3</accession>
<keyword evidence="1" id="KW-0378">Hydrolase</keyword>
<dbReference type="NCBIfam" id="TIGR03784">
    <property type="entry name" value="marine_sortase"/>
    <property type="match status" value="1"/>
</dbReference>
<dbReference type="SUPFAM" id="SSF63817">
    <property type="entry name" value="Sortase"/>
    <property type="match status" value="1"/>
</dbReference>
<proteinExistence type="predicted"/>
<keyword evidence="3" id="KW-1185">Reference proteome</keyword>
<dbReference type="InterPro" id="IPR022445">
    <property type="entry name" value="Sortase_proteobact_type"/>
</dbReference>
<dbReference type="Gene3D" id="2.40.260.10">
    <property type="entry name" value="Sortase"/>
    <property type="match status" value="1"/>
</dbReference>
<dbReference type="NCBIfam" id="TIGR01076">
    <property type="entry name" value="sortase_fam"/>
    <property type="match status" value="1"/>
</dbReference>
<dbReference type="InterPro" id="IPR023365">
    <property type="entry name" value="Sortase_dom-sf"/>
</dbReference>
<evidence type="ECO:0000256" key="1">
    <source>
        <dbReference type="ARBA" id="ARBA00022801"/>
    </source>
</evidence>
<evidence type="ECO:0000313" key="3">
    <source>
        <dbReference type="Proteomes" id="UP000000753"/>
    </source>
</evidence>
<dbReference type="GO" id="GO:0016787">
    <property type="term" value="F:hydrolase activity"/>
    <property type="evidence" value="ECO:0007669"/>
    <property type="project" value="UniProtKB-KW"/>
</dbReference>
<dbReference type="InterPro" id="IPR005754">
    <property type="entry name" value="Sortase"/>
</dbReference>
<protein>
    <submittedName>
        <fullName evidence="2">Peptidase C60, sortase A and B</fullName>
    </submittedName>
</protein>
<dbReference type="EMBL" id="CP000472">
    <property type="protein sequence ID" value="ACJ29806.1"/>
    <property type="molecule type" value="Genomic_DNA"/>
</dbReference>
<dbReference type="KEGG" id="swp:swp_3091"/>
<gene>
    <name evidence="2" type="ordered locus">swp_3091</name>
</gene>
<dbReference type="CDD" id="cd05828">
    <property type="entry name" value="Sortase_D_1"/>
    <property type="match status" value="1"/>
</dbReference>